<name>A0A7Z0IJQ1_9ACTN</name>
<accession>A0A7Z0IJQ1</accession>
<evidence type="ECO:0000256" key="2">
    <source>
        <dbReference type="ARBA" id="ARBA00023125"/>
    </source>
</evidence>
<dbReference type="PROSITE" id="PS50977">
    <property type="entry name" value="HTH_TETR_2"/>
    <property type="match status" value="1"/>
</dbReference>
<dbReference type="FunFam" id="1.10.10.60:FF:000141">
    <property type="entry name" value="TetR family transcriptional regulator"/>
    <property type="match status" value="1"/>
</dbReference>
<dbReference type="InterPro" id="IPR036271">
    <property type="entry name" value="Tet_transcr_reg_TetR-rel_C_sf"/>
</dbReference>
<dbReference type="AlphaFoldDB" id="A0A7Z0IJQ1"/>
<keyword evidence="3" id="KW-0804">Transcription</keyword>
<dbReference type="Pfam" id="PF00440">
    <property type="entry name" value="TetR_N"/>
    <property type="match status" value="1"/>
</dbReference>
<evidence type="ECO:0000259" key="6">
    <source>
        <dbReference type="PROSITE" id="PS50977"/>
    </source>
</evidence>
<dbReference type="RefSeq" id="WP_179443814.1">
    <property type="nucleotide sequence ID" value="NZ_JACBZS010000001.1"/>
</dbReference>
<keyword evidence="2 4" id="KW-0238">DNA-binding</keyword>
<keyword evidence="8" id="KW-1185">Reference proteome</keyword>
<dbReference type="Proteomes" id="UP000527616">
    <property type="component" value="Unassembled WGS sequence"/>
</dbReference>
<comment type="caution">
    <text evidence="7">The sequence shown here is derived from an EMBL/GenBank/DDBJ whole genome shotgun (WGS) entry which is preliminary data.</text>
</comment>
<dbReference type="GO" id="GO:0003700">
    <property type="term" value="F:DNA-binding transcription factor activity"/>
    <property type="evidence" value="ECO:0007669"/>
    <property type="project" value="TreeGrafter"/>
</dbReference>
<evidence type="ECO:0000256" key="1">
    <source>
        <dbReference type="ARBA" id="ARBA00023015"/>
    </source>
</evidence>
<dbReference type="GO" id="GO:0000976">
    <property type="term" value="F:transcription cis-regulatory region binding"/>
    <property type="evidence" value="ECO:0007669"/>
    <property type="project" value="TreeGrafter"/>
</dbReference>
<feature type="domain" description="HTH tetR-type" evidence="6">
    <location>
        <begin position="22"/>
        <end position="82"/>
    </location>
</feature>
<proteinExistence type="predicted"/>
<feature type="region of interest" description="Disordered" evidence="5">
    <location>
        <begin position="1"/>
        <end position="22"/>
    </location>
</feature>
<dbReference type="GO" id="GO:0045892">
    <property type="term" value="P:negative regulation of DNA-templated transcription"/>
    <property type="evidence" value="ECO:0007669"/>
    <property type="project" value="UniProtKB-ARBA"/>
</dbReference>
<dbReference type="EMBL" id="JACBZS010000001">
    <property type="protein sequence ID" value="NYI69784.1"/>
    <property type="molecule type" value="Genomic_DNA"/>
</dbReference>
<evidence type="ECO:0000256" key="5">
    <source>
        <dbReference type="SAM" id="MobiDB-lite"/>
    </source>
</evidence>
<keyword evidence="1" id="KW-0805">Transcription regulation</keyword>
<evidence type="ECO:0000313" key="7">
    <source>
        <dbReference type="EMBL" id="NYI69784.1"/>
    </source>
</evidence>
<organism evidence="7 8">
    <name type="scientific">Naumannella cuiyingiana</name>
    <dbReference type="NCBI Taxonomy" id="1347891"/>
    <lineage>
        <taxon>Bacteria</taxon>
        <taxon>Bacillati</taxon>
        <taxon>Actinomycetota</taxon>
        <taxon>Actinomycetes</taxon>
        <taxon>Propionibacteriales</taxon>
        <taxon>Propionibacteriaceae</taxon>
        <taxon>Naumannella</taxon>
    </lineage>
</organism>
<dbReference type="SUPFAM" id="SSF48498">
    <property type="entry name" value="Tetracyclin repressor-like, C-terminal domain"/>
    <property type="match status" value="1"/>
</dbReference>
<dbReference type="SUPFAM" id="SSF46689">
    <property type="entry name" value="Homeodomain-like"/>
    <property type="match status" value="1"/>
</dbReference>
<dbReference type="InterPro" id="IPR009057">
    <property type="entry name" value="Homeodomain-like_sf"/>
</dbReference>
<sequence>MESTTHRAEPGRAARSTRLPREQRRRQLLDSAGAVFAANGYHATVMDDIAEAAGVSKPVLYQHFPSKLDLYLALLDASADQVVELVSGAMAATDDNADRVSSAIGAFYAYVTEHQTFRLIFETDLNPDPRVRDLVWRIHTDLAEAIGQVIALDTRLPADEARLLGVSLVGLAQVSARYWTNESSGIGQARAVELVSQLAWRGIRAFPRVTANA</sequence>
<feature type="compositionally biased region" description="Basic and acidic residues" evidence="5">
    <location>
        <begin position="1"/>
        <end position="12"/>
    </location>
</feature>
<dbReference type="InterPro" id="IPR001647">
    <property type="entry name" value="HTH_TetR"/>
</dbReference>
<evidence type="ECO:0000313" key="8">
    <source>
        <dbReference type="Proteomes" id="UP000527616"/>
    </source>
</evidence>
<reference evidence="7 8" key="1">
    <citation type="submission" date="2020-07" db="EMBL/GenBank/DDBJ databases">
        <title>Sequencing the genomes of 1000 actinobacteria strains.</title>
        <authorList>
            <person name="Klenk H.-P."/>
        </authorList>
    </citation>
    <scope>NUCLEOTIDE SEQUENCE [LARGE SCALE GENOMIC DNA]</scope>
    <source>
        <strain evidence="7 8">DSM 103164</strain>
    </source>
</reference>
<feature type="DNA-binding region" description="H-T-H motif" evidence="4">
    <location>
        <begin position="45"/>
        <end position="64"/>
    </location>
</feature>
<evidence type="ECO:0000256" key="4">
    <source>
        <dbReference type="PROSITE-ProRule" id="PRU00335"/>
    </source>
</evidence>
<dbReference type="PRINTS" id="PR00455">
    <property type="entry name" value="HTHTETR"/>
</dbReference>
<dbReference type="InterPro" id="IPR050109">
    <property type="entry name" value="HTH-type_TetR-like_transc_reg"/>
</dbReference>
<dbReference type="Gene3D" id="1.10.357.10">
    <property type="entry name" value="Tetracycline Repressor, domain 2"/>
    <property type="match status" value="1"/>
</dbReference>
<gene>
    <name evidence="7" type="ORF">GGQ54_000344</name>
</gene>
<evidence type="ECO:0000256" key="3">
    <source>
        <dbReference type="ARBA" id="ARBA00023163"/>
    </source>
</evidence>
<dbReference type="PANTHER" id="PTHR30055:SF160">
    <property type="entry name" value="TRANSCRIPTIONAL REGULATORY PROTEIN (PROBABLY ASNC-FAMILY)-RELATED"/>
    <property type="match status" value="1"/>
</dbReference>
<protein>
    <submittedName>
        <fullName evidence="7">AcrR family transcriptional regulator</fullName>
    </submittedName>
</protein>
<dbReference type="PANTHER" id="PTHR30055">
    <property type="entry name" value="HTH-TYPE TRANSCRIPTIONAL REGULATOR RUTR"/>
    <property type="match status" value="1"/>
</dbReference>